<dbReference type="AlphaFoldDB" id="A0A483CUW4"/>
<gene>
    <name evidence="1" type="ORF">CUJ86_00390</name>
</gene>
<dbReference type="Proteomes" id="UP000292580">
    <property type="component" value="Unassembled WGS sequence"/>
</dbReference>
<dbReference type="OrthoDB" id="109238at2157"/>
<organism evidence="1 2">
    <name type="scientific">Methanofollis fontis</name>
    <dbReference type="NCBI Taxonomy" id="2052832"/>
    <lineage>
        <taxon>Archaea</taxon>
        <taxon>Methanobacteriati</taxon>
        <taxon>Methanobacteriota</taxon>
        <taxon>Stenosarchaea group</taxon>
        <taxon>Methanomicrobia</taxon>
        <taxon>Methanomicrobiales</taxon>
        <taxon>Methanomicrobiaceae</taxon>
        <taxon>Methanofollis</taxon>
    </lineage>
</organism>
<comment type="caution">
    <text evidence="1">The sequence shown here is derived from an EMBL/GenBank/DDBJ whole genome shotgun (WGS) entry which is preliminary data.</text>
</comment>
<reference evidence="1 2" key="1">
    <citation type="submission" date="2017-11" db="EMBL/GenBank/DDBJ databases">
        <title>Isolation and Characterization of Methanofollis Species from Methane Seep Offshore SW Taiwan.</title>
        <authorList>
            <person name="Teng N.-H."/>
            <person name="Lai M.-C."/>
            <person name="Chen S.-C."/>
        </authorList>
    </citation>
    <scope>NUCLEOTIDE SEQUENCE [LARGE SCALE GENOMIC DNA]</scope>
    <source>
        <strain evidence="1 2">FWC-SCC2</strain>
    </source>
</reference>
<proteinExistence type="predicted"/>
<accession>A0A483CUW4</accession>
<evidence type="ECO:0000313" key="2">
    <source>
        <dbReference type="Proteomes" id="UP000292580"/>
    </source>
</evidence>
<sequence length="138" mass="15312">MGACKEGFYNSVERDLKKAYRADEGWILEQQPSLDGAEPDYVLVRRLPGKKECILVNVRIAAEISDAEIDLMNSWANALSSKKMAVKKALLVVPQDVVAPADLKGVELFYLRSYAVKASEVIWTRSSLRAEDGKPILA</sequence>
<name>A0A483CUW4_9EURY</name>
<evidence type="ECO:0000313" key="1">
    <source>
        <dbReference type="EMBL" id="TAJ45247.1"/>
    </source>
</evidence>
<dbReference type="RefSeq" id="WP_130645590.1">
    <property type="nucleotide sequence ID" value="NZ_PGCL01000001.1"/>
</dbReference>
<keyword evidence="2" id="KW-1185">Reference proteome</keyword>
<protein>
    <submittedName>
        <fullName evidence="1">Uncharacterized protein</fullName>
    </submittedName>
</protein>
<dbReference type="EMBL" id="PGCL01000001">
    <property type="protein sequence ID" value="TAJ45247.1"/>
    <property type="molecule type" value="Genomic_DNA"/>
</dbReference>